<protein>
    <submittedName>
        <fullName evidence="2">Uncharacterized protein</fullName>
    </submittedName>
</protein>
<organism evidence="2 3">
    <name type="scientific">Mycena rosella</name>
    <name type="common">Pink bonnet</name>
    <name type="synonym">Agaricus rosellus</name>
    <dbReference type="NCBI Taxonomy" id="1033263"/>
    <lineage>
        <taxon>Eukaryota</taxon>
        <taxon>Fungi</taxon>
        <taxon>Dikarya</taxon>
        <taxon>Basidiomycota</taxon>
        <taxon>Agaricomycotina</taxon>
        <taxon>Agaricomycetes</taxon>
        <taxon>Agaricomycetidae</taxon>
        <taxon>Agaricales</taxon>
        <taxon>Marasmiineae</taxon>
        <taxon>Mycenaceae</taxon>
        <taxon>Mycena</taxon>
    </lineage>
</organism>
<sequence>MYFKHLAILPFIASLAGTALAAPIAADFSLVARKFRHPGAAAAAPAPGTQAAAAATGATPCTNTDQSAAAFGGGNDPDEDLPLCSTVASPFECTNIQAVATDFNLPLCSTVGSTAATAAAAIASAAPAASTQAAAATGATPCTNTDQSAAAFGGNDPDEDLPLCSTVASPFECTNIQAVATDFNLPLCSTA</sequence>
<keyword evidence="1" id="KW-0732">Signal</keyword>
<feature type="chain" id="PRO_5042098032" evidence="1">
    <location>
        <begin position="22"/>
        <end position="191"/>
    </location>
</feature>
<evidence type="ECO:0000313" key="2">
    <source>
        <dbReference type="EMBL" id="KAJ7687633.1"/>
    </source>
</evidence>
<comment type="caution">
    <text evidence="2">The sequence shown here is derived from an EMBL/GenBank/DDBJ whole genome shotgun (WGS) entry which is preliminary data.</text>
</comment>
<name>A0AAD7DBJ9_MYCRO</name>
<proteinExistence type="predicted"/>
<dbReference type="Proteomes" id="UP001221757">
    <property type="component" value="Unassembled WGS sequence"/>
</dbReference>
<accession>A0AAD7DBJ9</accession>
<evidence type="ECO:0000256" key="1">
    <source>
        <dbReference type="SAM" id="SignalP"/>
    </source>
</evidence>
<reference evidence="2" key="1">
    <citation type="submission" date="2023-03" db="EMBL/GenBank/DDBJ databases">
        <title>Massive genome expansion in bonnet fungi (Mycena s.s.) driven by repeated elements and novel gene families across ecological guilds.</title>
        <authorList>
            <consortium name="Lawrence Berkeley National Laboratory"/>
            <person name="Harder C.B."/>
            <person name="Miyauchi S."/>
            <person name="Viragh M."/>
            <person name="Kuo A."/>
            <person name="Thoen E."/>
            <person name="Andreopoulos B."/>
            <person name="Lu D."/>
            <person name="Skrede I."/>
            <person name="Drula E."/>
            <person name="Henrissat B."/>
            <person name="Morin E."/>
            <person name="Kohler A."/>
            <person name="Barry K."/>
            <person name="LaButti K."/>
            <person name="Morin E."/>
            <person name="Salamov A."/>
            <person name="Lipzen A."/>
            <person name="Mereny Z."/>
            <person name="Hegedus B."/>
            <person name="Baldrian P."/>
            <person name="Stursova M."/>
            <person name="Weitz H."/>
            <person name="Taylor A."/>
            <person name="Grigoriev I.V."/>
            <person name="Nagy L.G."/>
            <person name="Martin F."/>
            <person name="Kauserud H."/>
        </authorList>
    </citation>
    <scope>NUCLEOTIDE SEQUENCE</scope>
    <source>
        <strain evidence="2">CBHHK067</strain>
    </source>
</reference>
<evidence type="ECO:0000313" key="3">
    <source>
        <dbReference type="Proteomes" id="UP001221757"/>
    </source>
</evidence>
<dbReference type="AlphaFoldDB" id="A0AAD7DBJ9"/>
<feature type="signal peptide" evidence="1">
    <location>
        <begin position="1"/>
        <end position="21"/>
    </location>
</feature>
<keyword evidence="3" id="KW-1185">Reference proteome</keyword>
<dbReference type="EMBL" id="JARKIE010000086">
    <property type="protein sequence ID" value="KAJ7687633.1"/>
    <property type="molecule type" value="Genomic_DNA"/>
</dbReference>
<gene>
    <name evidence="2" type="ORF">B0H17DRAFT_1180793</name>
</gene>